<feature type="compositionally biased region" description="Polar residues" evidence="1">
    <location>
        <begin position="157"/>
        <end position="171"/>
    </location>
</feature>
<accession>S8E9Q6</accession>
<proteinExistence type="predicted"/>
<sequence length="307" mass="32504">MDTMLVSDFRSPSNEYDGNQIDSSPNLGSPYDNFDFGPNDSHFPHTPSYNGSYQNSPYSINSDLPPFDNDNALDLFDNPSGITITEEYDPTEYDIPGSGSLLTLEDHRFMSSEAFPHVSITPASAYDRKAAMSNDSGPFEHSSPASSNGGEDDARSHASSNSSFRQTNGSPNLDFEQNFEGLRFESPAWPPHNLPSSPPAQKAPSPPQLVIPASPAPSSTGLDAAPPTINAPAGDGLPAGPQLHIVPATPVSGGGDQARPSLYQPVTSNVQQGLSNTDAGNWDAHAQLSQAVSERGMLSSVAQSDID</sequence>
<evidence type="ECO:0000313" key="2">
    <source>
        <dbReference type="EMBL" id="EPT01687.1"/>
    </source>
</evidence>
<evidence type="ECO:0000256" key="1">
    <source>
        <dbReference type="SAM" id="MobiDB-lite"/>
    </source>
</evidence>
<feature type="region of interest" description="Disordered" evidence="1">
    <location>
        <begin position="1"/>
        <end position="61"/>
    </location>
</feature>
<feature type="region of interest" description="Disordered" evidence="1">
    <location>
        <begin position="131"/>
        <end position="265"/>
    </location>
</feature>
<dbReference type="STRING" id="743788.S8E9Q6"/>
<dbReference type="InParanoid" id="S8E9Q6"/>
<dbReference type="EMBL" id="KE504140">
    <property type="protein sequence ID" value="EPT01687.1"/>
    <property type="molecule type" value="Genomic_DNA"/>
</dbReference>
<feature type="compositionally biased region" description="Polar residues" evidence="1">
    <location>
        <begin position="47"/>
        <end position="61"/>
    </location>
</feature>
<name>S8E9Q6_FOMSC</name>
<gene>
    <name evidence="2" type="ORF">FOMPIDRAFT_1048575</name>
</gene>
<dbReference type="AlphaFoldDB" id="S8E9Q6"/>
<reference evidence="2 3" key="1">
    <citation type="journal article" date="2012" name="Science">
        <title>The Paleozoic origin of enzymatic lignin decomposition reconstructed from 31 fungal genomes.</title>
        <authorList>
            <person name="Floudas D."/>
            <person name="Binder M."/>
            <person name="Riley R."/>
            <person name="Barry K."/>
            <person name="Blanchette R.A."/>
            <person name="Henrissat B."/>
            <person name="Martinez A.T."/>
            <person name="Otillar R."/>
            <person name="Spatafora J.W."/>
            <person name="Yadav J.S."/>
            <person name="Aerts A."/>
            <person name="Benoit I."/>
            <person name="Boyd A."/>
            <person name="Carlson A."/>
            <person name="Copeland A."/>
            <person name="Coutinho P.M."/>
            <person name="de Vries R.P."/>
            <person name="Ferreira P."/>
            <person name="Findley K."/>
            <person name="Foster B."/>
            <person name="Gaskell J."/>
            <person name="Glotzer D."/>
            <person name="Gorecki P."/>
            <person name="Heitman J."/>
            <person name="Hesse C."/>
            <person name="Hori C."/>
            <person name="Igarashi K."/>
            <person name="Jurgens J.A."/>
            <person name="Kallen N."/>
            <person name="Kersten P."/>
            <person name="Kohler A."/>
            <person name="Kuees U."/>
            <person name="Kumar T.K.A."/>
            <person name="Kuo A."/>
            <person name="LaButti K."/>
            <person name="Larrondo L.F."/>
            <person name="Lindquist E."/>
            <person name="Ling A."/>
            <person name="Lombard V."/>
            <person name="Lucas S."/>
            <person name="Lundell T."/>
            <person name="Martin R."/>
            <person name="McLaughlin D.J."/>
            <person name="Morgenstern I."/>
            <person name="Morin E."/>
            <person name="Murat C."/>
            <person name="Nagy L.G."/>
            <person name="Nolan M."/>
            <person name="Ohm R.A."/>
            <person name="Patyshakuliyeva A."/>
            <person name="Rokas A."/>
            <person name="Ruiz-Duenas F.J."/>
            <person name="Sabat G."/>
            <person name="Salamov A."/>
            <person name="Samejima M."/>
            <person name="Schmutz J."/>
            <person name="Slot J.C."/>
            <person name="St John F."/>
            <person name="Stenlid J."/>
            <person name="Sun H."/>
            <person name="Sun S."/>
            <person name="Syed K."/>
            <person name="Tsang A."/>
            <person name="Wiebenga A."/>
            <person name="Young D."/>
            <person name="Pisabarro A."/>
            <person name="Eastwood D.C."/>
            <person name="Martin F."/>
            <person name="Cullen D."/>
            <person name="Grigoriev I.V."/>
            <person name="Hibbett D.S."/>
        </authorList>
    </citation>
    <scope>NUCLEOTIDE SEQUENCE</scope>
    <source>
        <strain evidence="3">FP-58527</strain>
    </source>
</reference>
<dbReference type="Proteomes" id="UP000015241">
    <property type="component" value="Unassembled WGS sequence"/>
</dbReference>
<feature type="compositionally biased region" description="Pro residues" evidence="1">
    <location>
        <begin position="188"/>
        <end position="198"/>
    </location>
</feature>
<feature type="compositionally biased region" description="Polar residues" evidence="1">
    <location>
        <begin position="10"/>
        <end position="27"/>
    </location>
</feature>
<keyword evidence="3" id="KW-1185">Reference proteome</keyword>
<organism evidence="2 3">
    <name type="scientific">Fomitopsis schrenkii</name>
    <name type="common">Brown rot fungus</name>
    <dbReference type="NCBI Taxonomy" id="2126942"/>
    <lineage>
        <taxon>Eukaryota</taxon>
        <taxon>Fungi</taxon>
        <taxon>Dikarya</taxon>
        <taxon>Basidiomycota</taxon>
        <taxon>Agaricomycotina</taxon>
        <taxon>Agaricomycetes</taxon>
        <taxon>Polyporales</taxon>
        <taxon>Fomitopsis</taxon>
    </lineage>
</organism>
<dbReference type="OrthoDB" id="4748970at2759"/>
<protein>
    <submittedName>
        <fullName evidence="2">Uncharacterized protein</fullName>
    </submittedName>
</protein>
<dbReference type="HOGENOM" id="CLU_057564_0_0_1"/>
<evidence type="ECO:0000313" key="3">
    <source>
        <dbReference type="Proteomes" id="UP000015241"/>
    </source>
</evidence>
<dbReference type="eggNOG" id="ENOG502SVTU">
    <property type="taxonomic scope" value="Eukaryota"/>
</dbReference>